<dbReference type="InterPro" id="IPR004119">
    <property type="entry name" value="EcKL"/>
</dbReference>
<protein>
    <recommendedName>
        <fullName evidence="1">CHK kinase-like domain-containing protein</fullName>
    </recommendedName>
</protein>
<sequence length="474" mass="54333">MASSEIPVNAVKEFWKSIFQKTNLTQQLMNLAENSSSSMDFKFELFEYGKVQITAKPAVPLGTNFMSDVFITSAYLANGKHHAAFVKVLPSNPSRLAAGFIGGSYHREYVVYQQWIPELKEIRSSKNLTNSELPLNVAESYFVNFVLSEDGSRLKNETVFVMEELKSKGYRMASTARSAIGIDLNHAQCALRTYANYHALSIANMRRLVKSDGTSNFPLPYEIFRKDPNYISPATVYRTIVLPNYIKVLRHFRQEEVADWLEGLLPELDKIWNWESFMESGALTCLLHGDSWNNNLLFRYLDETSEKPEEMLLIDWQIARCGHPSHDLGYFIFSSTSSSFRKQHIDNLLDEYYAALSSALVKLGIDLESEGYSQKQFIQETKQRYILMMMIALFILPILLDSSKAIDHTLKNDENLHKDLIKELEKDQAKELDEEGTKSGWQSLFEFDTVIGNPLLSQRIVELITDVKDMAWKE</sequence>
<dbReference type="EMBL" id="GL732533">
    <property type="protein sequence ID" value="EFX85019.1"/>
    <property type="molecule type" value="Genomic_DNA"/>
</dbReference>
<dbReference type="PhylomeDB" id="E9G6B7"/>
<gene>
    <name evidence="2" type="ORF">DAPPUDRAFT_222817</name>
</gene>
<dbReference type="STRING" id="6669.E9G6B7"/>
<dbReference type="InParanoid" id="E9G6B7"/>
<dbReference type="OrthoDB" id="5915577at2759"/>
<reference evidence="2 3" key="1">
    <citation type="journal article" date="2011" name="Science">
        <title>The ecoresponsive genome of Daphnia pulex.</title>
        <authorList>
            <person name="Colbourne J.K."/>
            <person name="Pfrender M.E."/>
            <person name="Gilbert D."/>
            <person name="Thomas W.K."/>
            <person name="Tucker A."/>
            <person name="Oakley T.H."/>
            <person name="Tokishita S."/>
            <person name="Aerts A."/>
            <person name="Arnold G.J."/>
            <person name="Basu M.K."/>
            <person name="Bauer D.J."/>
            <person name="Caceres C.E."/>
            <person name="Carmel L."/>
            <person name="Casola C."/>
            <person name="Choi J.H."/>
            <person name="Detter J.C."/>
            <person name="Dong Q."/>
            <person name="Dusheyko S."/>
            <person name="Eads B.D."/>
            <person name="Frohlich T."/>
            <person name="Geiler-Samerotte K.A."/>
            <person name="Gerlach D."/>
            <person name="Hatcher P."/>
            <person name="Jogdeo S."/>
            <person name="Krijgsveld J."/>
            <person name="Kriventseva E.V."/>
            <person name="Kultz D."/>
            <person name="Laforsch C."/>
            <person name="Lindquist E."/>
            <person name="Lopez J."/>
            <person name="Manak J.R."/>
            <person name="Muller J."/>
            <person name="Pangilinan J."/>
            <person name="Patwardhan R.P."/>
            <person name="Pitluck S."/>
            <person name="Pritham E.J."/>
            <person name="Rechtsteiner A."/>
            <person name="Rho M."/>
            <person name="Rogozin I.B."/>
            <person name="Sakarya O."/>
            <person name="Salamov A."/>
            <person name="Schaack S."/>
            <person name="Shapiro H."/>
            <person name="Shiga Y."/>
            <person name="Skalitzky C."/>
            <person name="Smith Z."/>
            <person name="Souvorov A."/>
            <person name="Sung W."/>
            <person name="Tang Z."/>
            <person name="Tsuchiya D."/>
            <person name="Tu H."/>
            <person name="Vos H."/>
            <person name="Wang M."/>
            <person name="Wolf Y.I."/>
            <person name="Yamagata H."/>
            <person name="Yamada T."/>
            <person name="Ye Y."/>
            <person name="Shaw J.R."/>
            <person name="Andrews J."/>
            <person name="Crease T.J."/>
            <person name="Tang H."/>
            <person name="Lucas S.M."/>
            <person name="Robertson H.M."/>
            <person name="Bork P."/>
            <person name="Koonin E.V."/>
            <person name="Zdobnov E.M."/>
            <person name="Grigoriev I.V."/>
            <person name="Lynch M."/>
            <person name="Boore J.L."/>
        </authorList>
    </citation>
    <scope>NUCLEOTIDE SEQUENCE [LARGE SCALE GENOMIC DNA]</scope>
</reference>
<dbReference type="KEGG" id="dpx:DAPPUDRAFT_222817"/>
<dbReference type="SUPFAM" id="SSF56112">
    <property type="entry name" value="Protein kinase-like (PK-like)"/>
    <property type="match status" value="1"/>
</dbReference>
<name>E9G6B7_DAPPU</name>
<dbReference type="HOGENOM" id="CLU_577797_0_0_1"/>
<dbReference type="PANTHER" id="PTHR11012:SF30">
    <property type="entry name" value="PROTEIN KINASE-LIKE DOMAIN-CONTAINING"/>
    <property type="match status" value="1"/>
</dbReference>
<keyword evidence="3" id="KW-1185">Reference proteome</keyword>
<evidence type="ECO:0000313" key="3">
    <source>
        <dbReference type="Proteomes" id="UP000000305"/>
    </source>
</evidence>
<dbReference type="eggNOG" id="ENOG502QVFS">
    <property type="taxonomic scope" value="Eukaryota"/>
</dbReference>
<organism evidence="2 3">
    <name type="scientific">Daphnia pulex</name>
    <name type="common">Water flea</name>
    <dbReference type="NCBI Taxonomy" id="6669"/>
    <lineage>
        <taxon>Eukaryota</taxon>
        <taxon>Metazoa</taxon>
        <taxon>Ecdysozoa</taxon>
        <taxon>Arthropoda</taxon>
        <taxon>Crustacea</taxon>
        <taxon>Branchiopoda</taxon>
        <taxon>Diplostraca</taxon>
        <taxon>Cladocera</taxon>
        <taxon>Anomopoda</taxon>
        <taxon>Daphniidae</taxon>
        <taxon>Daphnia</taxon>
    </lineage>
</organism>
<evidence type="ECO:0000259" key="1">
    <source>
        <dbReference type="SMART" id="SM00587"/>
    </source>
</evidence>
<dbReference type="Pfam" id="PF02958">
    <property type="entry name" value="EcKL"/>
    <property type="match status" value="1"/>
</dbReference>
<dbReference type="OMA" id="HAYSHAL"/>
<evidence type="ECO:0000313" key="2">
    <source>
        <dbReference type="EMBL" id="EFX85019.1"/>
    </source>
</evidence>
<proteinExistence type="predicted"/>
<dbReference type="PANTHER" id="PTHR11012">
    <property type="entry name" value="PROTEIN KINASE-LIKE DOMAIN-CONTAINING"/>
    <property type="match status" value="1"/>
</dbReference>
<dbReference type="Proteomes" id="UP000000305">
    <property type="component" value="Unassembled WGS sequence"/>
</dbReference>
<dbReference type="InterPro" id="IPR011009">
    <property type="entry name" value="Kinase-like_dom_sf"/>
</dbReference>
<dbReference type="SMART" id="SM00587">
    <property type="entry name" value="CHK"/>
    <property type="match status" value="1"/>
</dbReference>
<dbReference type="AlphaFoldDB" id="E9G6B7"/>
<dbReference type="Gene3D" id="3.90.1200.10">
    <property type="match status" value="1"/>
</dbReference>
<dbReference type="InterPro" id="IPR015897">
    <property type="entry name" value="CHK_kinase-like"/>
</dbReference>
<accession>E9G6B7</accession>
<feature type="domain" description="CHK kinase-like" evidence="1">
    <location>
        <begin position="160"/>
        <end position="362"/>
    </location>
</feature>